<accession>A0A3D3RA44</accession>
<dbReference type="AlphaFoldDB" id="A0A3D3RA44"/>
<dbReference type="Proteomes" id="UP000263642">
    <property type="component" value="Unassembled WGS sequence"/>
</dbReference>
<evidence type="ECO:0000313" key="1">
    <source>
        <dbReference type="EMBL" id="HCO24948.1"/>
    </source>
</evidence>
<name>A0A3D3RA44_9PLAN</name>
<protein>
    <submittedName>
        <fullName evidence="1">Uncharacterized protein</fullName>
    </submittedName>
</protein>
<dbReference type="EMBL" id="DQAY01000113">
    <property type="protein sequence ID" value="HCO24948.1"/>
    <property type="molecule type" value="Genomic_DNA"/>
</dbReference>
<evidence type="ECO:0000313" key="2">
    <source>
        <dbReference type="Proteomes" id="UP000263642"/>
    </source>
</evidence>
<proteinExistence type="predicted"/>
<dbReference type="RefSeq" id="WP_145187063.1">
    <property type="nucleotide sequence ID" value="NZ_CAXAST010000012.1"/>
</dbReference>
<comment type="caution">
    <text evidence="1">The sequence shown here is derived from an EMBL/GenBank/DDBJ whole genome shotgun (WGS) entry which is preliminary data.</text>
</comment>
<organism evidence="1 2">
    <name type="scientific">Gimesia maris</name>
    <dbReference type="NCBI Taxonomy" id="122"/>
    <lineage>
        <taxon>Bacteria</taxon>
        <taxon>Pseudomonadati</taxon>
        <taxon>Planctomycetota</taxon>
        <taxon>Planctomycetia</taxon>
        <taxon>Planctomycetales</taxon>
        <taxon>Planctomycetaceae</taxon>
        <taxon>Gimesia</taxon>
    </lineage>
</organism>
<reference evidence="1 2" key="1">
    <citation type="journal article" date="2018" name="Nat. Biotechnol.">
        <title>A standardized bacterial taxonomy based on genome phylogeny substantially revises the tree of life.</title>
        <authorList>
            <person name="Parks D.H."/>
            <person name="Chuvochina M."/>
            <person name="Waite D.W."/>
            <person name="Rinke C."/>
            <person name="Skarshewski A."/>
            <person name="Chaumeil P.A."/>
            <person name="Hugenholtz P."/>
        </authorList>
    </citation>
    <scope>NUCLEOTIDE SEQUENCE [LARGE SCALE GENOMIC DNA]</scope>
    <source>
        <strain evidence="1">UBA9375</strain>
    </source>
</reference>
<gene>
    <name evidence="1" type="ORF">DIT97_18690</name>
</gene>
<sequence length="63" mass="7045">MKQKIHSTSQVKSAEPGVKNDLVDRRQELAQLIGHLIARIWLKNQHPADFDARDATGSADKPI</sequence>